<dbReference type="EMBL" id="BDQK01000003">
    <property type="protein sequence ID" value="GBF79641.1"/>
    <property type="molecule type" value="Genomic_DNA"/>
</dbReference>
<dbReference type="OrthoDB" id="9791640at2"/>
<keyword evidence="2" id="KW-1185">Reference proteome</keyword>
<dbReference type="Proteomes" id="UP000287247">
    <property type="component" value="Unassembled WGS sequence"/>
</dbReference>
<organism evidence="1 2">
    <name type="scientific">Aphanothece sacrum FPU1</name>
    <dbReference type="NCBI Taxonomy" id="1920663"/>
    <lineage>
        <taxon>Bacteria</taxon>
        <taxon>Bacillati</taxon>
        <taxon>Cyanobacteriota</taxon>
        <taxon>Cyanophyceae</taxon>
        <taxon>Oscillatoriophycideae</taxon>
        <taxon>Chroococcales</taxon>
        <taxon>Aphanothecaceae</taxon>
        <taxon>Aphanothece</taxon>
    </lineage>
</organism>
<protein>
    <recommendedName>
        <fullName evidence="3">DUF4258 domain-containing protein</fullName>
    </recommendedName>
</protein>
<dbReference type="AlphaFoldDB" id="A0A401IEI3"/>
<gene>
    <name evidence="1" type="ORF">AsFPU1_1039</name>
</gene>
<dbReference type="InterPro" id="IPR025354">
    <property type="entry name" value="DUF4258"/>
</dbReference>
<reference evidence="2" key="1">
    <citation type="submission" date="2017-05" db="EMBL/GenBank/DDBJ databases">
        <title>Physiological properties and genetic analysis related to exopolysaccharide production of fresh-water unicellular cyanobacterium Aphanothece sacrum, Suizenji Nori, that has been cultured as a food source in Japan.</title>
        <authorList>
            <person name="Kanesaki Y."/>
            <person name="Yoshikawa S."/>
            <person name="Ohki K."/>
        </authorList>
    </citation>
    <scope>NUCLEOTIDE SEQUENCE [LARGE SCALE GENOMIC DNA]</scope>
    <source>
        <strain evidence="2">FPU1</strain>
    </source>
</reference>
<proteinExistence type="predicted"/>
<dbReference type="Pfam" id="PF14076">
    <property type="entry name" value="DUF4258"/>
    <property type="match status" value="1"/>
</dbReference>
<evidence type="ECO:0000313" key="2">
    <source>
        <dbReference type="Proteomes" id="UP000287247"/>
    </source>
</evidence>
<sequence length="102" mass="11995">MKSLDNICQQLKSGQFDLTRHALKRVVERNISKQEIMDTGKNAIIIEDYPNDKYTPSCLLLGFTQENRPLHIQTSRLDSPRTTIITLYEPNKNEWINYSQRR</sequence>
<comment type="caution">
    <text evidence="1">The sequence shown here is derived from an EMBL/GenBank/DDBJ whole genome shotgun (WGS) entry which is preliminary data.</text>
</comment>
<accession>A0A401IEI3</accession>
<evidence type="ECO:0008006" key="3">
    <source>
        <dbReference type="Google" id="ProtNLM"/>
    </source>
</evidence>
<dbReference type="RefSeq" id="WP_124978402.1">
    <property type="nucleotide sequence ID" value="NZ_BDQK01000003.1"/>
</dbReference>
<name>A0A401IEI3_APHSA</name>
<evidence type="ECO:0000313" key="1">
    <source>
        <dbReference type="EMBL" id="GBF79641.1"/>
    </source>
</evidence>